<keyword evidence="5 19" id="KW-0728">SH3 domain</keyword>
<dbReference type="PROSITE" id="PS51659">
    <property type="entry name" value="GT23"/>
    <property type="match status" value="1"/>
</dbReference>
<proteinExistence type="inferred from homology"/>
<dbReference type="GeneID" id="107223417"/>
<evidence type="ECO:0000256" key="18">
    <source>
        <dbReference type="PIRSR" id="PIRSR000472-52"/>
    </source>
</evidence>
<comment type="similarity">
    <text evidence="15 20">Belongs to the glycosyltransferase 23 family.</text>
</comment>
<sequence length="593" mass="68285">MVVLWSGRPGWLGKLGVLLLISWLLVLILSVSYIFKNSPSSSYSDSPTDRDHAQRLAQIVSDFDVLKKQNEALKNIILGEGSKHMQGDHLGTLQERLDKASIYYDLFEHNGRQKPPRNGEPSLEYEQLRRRIRDGVQEMWYYVNSELKNIKKNNYDFTPEQRDKDIQDSLKNVWEHKKSLISDIDRLALVDGYQDWREKEAKDLSDLVQRRFRYLQNPSDCDRAQKLVCSLNKGCGFGCQVHHAAYCFLVAYGTERTLILKSRGWRYHKDGWEAVFKPVSDTCLSPTGGSHANWPGDATKQVVSLPIVDNVYPKPVYQPPGVPADIAPRLEKLHGHPIVWWVGQVLKYLLRPQENLERVLEYSKEKMGFKSPIVGIHVRRTDKVGTEAAYHDIDEYMLKVNEYFDQHDIKLEDRRVFLASDDPKVIVTAKERYPTYQIIGDPEIAKTASVSRRYSDSSLQGIIVDIHLLSLCDYLVCTFSSQVCRVAYEIMQSSHPDAYNRFASLDDIYYYGGQNPHPHIARLDHTPRKSSELELKINDPIEVFGNHWNGYSKGRNVRINTVGLYPSFKVRNPIEVVDFPKYPEVPIEANNEQ</sequence>
<dbReference type="InterPro" id="IPR001452">
    <property type="entry name" value="SH3_domain"/>
</dbReference>
<comment type="pathway">
    <text evidence="2 15">Protein modification; protein glycosylation.</text>
</comment>
<evidence type="ECO:0000256" key="16">
    <source>
        <dbReference type="PIRSR" id="PIRSR000472-50"/>
    </source>
</evidence>
<dbReference type="KEGG" id="nlo:107223417"/>
<gene>
    <name evidence="25 26" type="primary">LOC107223417</name>
</gene>
<feature type="disulfide bond" evidence="18">
    <location>
        <begin position="221"/>
        <end position="283"/>
    </location>
</feature>
<evidence type="ECO:0000313" key="26">
    <source>
        <dbReference type="RefSeq" id="XP_046600406.1"/>
    </source>
</evidence>
<dbReference type="CDD" id="cd11300">
    <property type="entry name" value="Fut8_like"/>
    <property type="match status" value="1"/>
</dbReference>
<evidence type="ECO:0000256" key="7">
    <source>
        <dbReference type="ARBA" id="ARBA00022679"/>
    </source>
</evidence>
<dbReference type="RefSeq" id="XP_015518578.1">
    <property type="nucleotide sequence ID" value="XM_015663092.1"/>
</dbReference>
<keyword evidence="12 15" id="KW-0472">Membrane</keyword>
<dbReference type="Gene3D" id="2.30.30.40">
    <property type="entry name" value="SH3 Domains"/>
    <property type="match status" value="1"/>
</dbReference>
<dbReference type="InterPro" id="IPR045573">
    <property type="entry name" value="Fut8_N_cat"/>
</dbReference>
<organism evidence="24 25">
    <name type="scientific">Neodiprion lecontei</name>
    <name type="common">Redheaded pine sawfly</name>
    <dbReference type="NCBI Taxonomy" id="441921"/>
    <lineage>
        <taxon>Eukaryota</taxon>
        <taxon>Metazoa</taxon>
        <taxon>Ecdysozoa</taxon>
        <taxon>Arthropoda</taxon>
        <taxon>Hexapoda</taxon>
        <taxon>Insecta</taxon>
        <taxon>Pterygota</taxon>
        <taxon>Neoptera</taxon>
        <taxon>Endopterygota</taxon>
        <taxon>Hymenoptera</taxon>
        <taxon>Tenthredinoidea</taxon>
        <taxon>Diprionidae</taxon>
        <taxon>Diprioninae</taxon>
        <taxon>Neodiprion</taxon>
    </lineage>
</organism>
<dbReference type="InterPro" id="IPR027350">
    <property type="entry name" value="GT23_dom"/>
</dbReference>
<evidence type="ECO:0000256" key="3">
    <source>
        <dbReference type="ARBA" id="ARBA00012660"/>
    </source>
</evidence>
<feature type="disulfide bond" evidence="18">
    <location>
        <begin position="477"/>
        <end position="484"/>
    </location>
</feature>
<keyword evidence="24" id="KW-1185">Reference proteome</keyword>
<accession>A0A6J0BWW3</accession>
<keyword evidence="10 21" id="KW-1133">Transmembrane helix</keyword>
<evidence type="ECO:0000256" key="9">
    <source>
        <dbReference type="ARBA" id="ARBA00022968"/>
    </source>
</evidence>
<feature type="domain" description="SH3" evidence="22">
    <location>
        <begin position="514"/>
        <end position="575"/>
    </location>
</feature>
<keyword evidence="8 21" id="KW-0812">Transmembrane</keyword>
<dbReference type="EC" id="2.4.1.68" evidence="3 15"/>
<dbReference type="SUPFAM" id="SSF50044">
    <property type="entry name" value="SH3-domain"/>
    <property type="match status" value="1"/>
</dbReference>
<comment type="subcellular location">
    <subcellularLocation>
        <location evidence="1">Golgi apparatus</location>
        <location evidence="1">Golgi stack membrane</location>
        <topology evidence="1">Single-pass type II membrane protein</topology>
    </subcellularLocation>
</comment>
<evidence type="ECO:0000256" key="4">
    <source>
        <dbReference type="ARBA" id="ARBA00018201"/>
    </source>
</evidence>
<evidence type="ECO:0000256" key="6">
    <source>
        <dbReference type="ARBA" id="ARBA00022676"/>
    </source>
</evidence>
<dbReference type="PROSITE" id="PS50002">
    <property type="entry name" value="SH3"/>
    <property type="match status" value="1"/>
</dbReference>
<evidence type="ECO:0000313" key="24">
    <source>
        <dbReference type="Proteomes" id="UP000829291"/>
    </source>
</evidence>
<evidence type="ECO:0000256" key="10">
    <source>
        <dbReference type="ARBA" id="ARBA00022989"/>
    </source>
</evidence>
<dbReference type="GO" id="GO:0008424">
    <property type="term" value="F:glycoprotein 6-alpha-L-fucosyltransferase activity"/>
    <property type="evidence" value="ECO:0007669"/>
    <property type="project" value="UniProtKB-EC"/>
</dbReference>
<dbReference type="InterPro" id="IPR035653">
    <property type="entry name" value="Fut8_SH3"/>
</dbReference>
<evidence type="ECO:0000256" key="2">
    <source>
        <dbReference type="ARBA" id="ARBA00004922"/>
    </source>
</evidence>
<reference evidence="25" key="1">
    <citation type="submission" date="2025-04" db="UniProtKB">
        <authorList>
            <consortium name="RefSeq"/>
        </authorList>
    </citation>
    <scope>IDENTIFICATION</scope>
    <source>
        <tissue evidence="26">Thorax and Abdomen</tissue>
        <tissue evidence="25">Whole body</tissue>
    </source>
</reference>
<dbReference type="CTD" id="32122"/>
<evidence type="ECO:0000256" key="15">
    <source>
        <dbReference type="PIRNR" id="PIRNR000472"/>
    </source>
</evidence>
<comment type="catalytic activity">
    <reaction evidence="14 15">
        <text>N(4)-{beta-D-GlcNAc-(1-&gt;2)-alpha-D-Man-(1-&gt;3)-[beta-D-GlcNAc-(1-&gt;2)-alpha-D-Man-(1-&gt;6)]-beta-D-Man-(1-&gt;4)-beta-D-GlcNAc-(1-&gt;4)-beta-D-GlcNAc}-L-asparaginyl-[protein] + GDP-beta-L-fucose = an N(4)-{beta-D-GlcNAc-(1-&gt;2)-alpha-D-Man-(1-&gt;3)-[beta-D-GlcNAc-(1-&gt;2)-alpha-D-Man-(1-&gt;6)]-beta-D-Man-(1-&gt;4)-beta-D-GlcNAc-(1-&gt;4)-[alpha-L-Fuc-(1-&gt;6)]-beta-D-GlcNAc}-L-asparaginyl-[protein] + GDP + H(+)</text>
        <dbReference type="Rhea" id="RHEA:12985"/>
        <dbReference type="Rhea" id="RHEA-COMP:13526"/>
        <dbReference type="Rhea" id="RHEA-COMP:13532"/>
        <dbReference type="ChEBI" id="CHEBI:15378"/>
        <dbReference type="ChEBI" id="CHEBI:57273"/>
        <dbReference type="ChEBI" id="CHEBI:58189"/>
        <dbReference type="ChEBI" id="CHEBI:60651"/>
        <dbReference type="ChEBI" id="CHEBI:137207"/>
        <dbReference type="EC" id="2.4.1.68"/>
    </reaction>
</comment>
<evidence type="ECO:0000256" key="13">
    <source>
        <dbReference type="ARBA" id="ARBA00023157"/>
    </source>
</evidence>
<dbReference type="OrthoDB" id="2014825at2759"/>
<evidence type="ECO:0000256" key="20">
    <source>
        <dbReference type="PROSITE-ProRule" id="PRU00992"/>
    </source>
</evidence>
<evidence type="ECO:0000256" key="1">
    <source>
        <dbReference type="ARBA" id="ARBA00004447"/>
    </source>
</evidence>
<evidence type="ECO:0000256" key="21">
    <source>
        <dbReference type="SAM" id="Phobius"/>
    </source>
</evidence>
<name>A0A6J0BWW3_NEOLC</name>
<keyword evidence="9" id="KW-0735">Signal-anchor</keyword>
<dbReference type="Gene3D" id="3.40.50.11350">
    <property type="match status" value="1"/>
</dbReference>
<dbReference type="UniPathway" id="UPA00378"/>
<dbReference type="PANTHER" id="PTHR13132">
    <property type="entry name" value="ALPHA- 1,6 -FUCOSYLTRANSFERASE"/>
    <property type="match status" value="1"/>
</dbReference>
<evidence type="ECO:0000256" key="17">
    <source>
        <dbReference type="PIRSR" id="PIRSR000472-51"/>
    </source>
</evidence>
<dbReference type="PIRSF" id="PIRSF000472">
    <property type="entry name" value="Alpha1_6FUT_euk"/>
    <property type="match status" value="1"/>
</dbReference>
<protein>
    <recommendedName>
        <fullName evidence="4 15">Alpha-(1,6)-fucosyltransferase</fullName>
        <ecNumber evidence="3 15">2.4.1.68</ecNumber>
    </recommendedName>
</protein>
<evidence type="ECO:0000256" key="8">
    <source>
        <dbReference type="ARBA" id="ARBA00022692"/>
    </source>
</evidence>
<feature type="region of interest" description="Important for donor substrate binding" evidence="16 20">
    <location>
        <begin position="379"/>
        <end position="380"/>
    </location>
</feature>
<dbReference type="FunFam" id="3.40.50.11350:FF:000001">
    <property type="entry name" value="Alpha-(1,6)-fucosyltransferase"/>
    <property type="match status" value="1"/>
</dbReference>
<dbReference type="InterPro" id="IPR015827">
    <property type="entry name" value="Fut8"/>
</dbReference>
<evidence type="ECO:0000259" key="22">
    <source>
        <dbReference type="PROSITE" id="PS50002"/>
    </source>
</evidence>
<dbReference type="FunCoup" id="A0A6J0BWW3">
    <property type="interactions" value="542"/>
</dbReference>
<keyword evidence="11 15" id="KW-0333">Golgi apparatus</keyword>
<evidence type="ECO:0000256" key="19">
    <source>
        <dbReference type="PROSITE-ProRule" id="PRU00192"/>
    </source>
</evidence>
<evidence type="ECO:0000256" key="5">
    <source>
        <dbReference type="ARBA" id="ARBA00022443"/>
    </source>
</evidence>
<dbReference type="AlphaFoldDB" id="A0A6J0BWW3"/>
<dbReference type="PANTHER" id="PTHR13132:SF29">
    <property type="entry name" value="ALPHA-(1,6)-FUCOSYLTRANSFERASE"/>
    <property type="match status" value="1"/>
</dbReference>
<comment type="function">
    <text evidence="15">Catalyzes the addition of fucose in alpha 1-6 linkage to the first GlcNAc residue, next to the peptide chains in N-glycans.</text>
</comment>
<feature type="short sequence motif" description="SH3-binding" evidence="17">
    <location>
        <begin position="313"/>
        <end position="319"/>
    </location>
</feature>
<dbReference type="GO" id="GO:0032580">
    <property type="term" value="C:Golgi cisterna membrane"/>
    <property type="evidence" value="ECO:0007669"/>
    <property type="project" value="UniProtKB-SubCell"/>
</dbReference>
<dbReference type="Pfam" id="PF19745">
    <property type="entry name" value="FUT8_N_cat"/>
    <property type="match status" value="1"/>
</dbReference>
<feature type="domain" description="GT23" evidence="23">
    <location>
        <begin position="223"/>
        <end position="505"/>
    </location>
</feature>
<evidence type="ECO:0000313" key="25">
    <source>
        <dbReference type="RefSeq" id="XP_015518578.1"/>
    </source>
</evidence>
<feature type="disulfide bond" evidence="18">
    <location>
        <begin position="235"/>
        <end position="239"/>
    </location>
</feature>
<feature type="disulfide bond" evidence="18">
    <location>
        <begin position="229"/>
        <end position="247"/>
    </location>
</feature>
<dbReference type="Gene3D" id="1.10.287.1060">
    <property type="entry name" value="ESAT-6-like"/>
    <property type="match status" value="1"/>
</dbReference>
<dbReference type="CDD" id="cd11792">
    <property type="entry name" value="SH3_Fut8"/>
    <property type="match status" value="1"/>
</dbReference>
<evidence type="ECO:0000256" key="12">
    <source>
        <dbReference type="ARBA" id="ARBA00023136"/>
    </source>
</evidence>
<dbReference type="GO" id="GO:0006487">
    <property type="term" value="P:protein N-linked glycosylation"/>
    <property type="evidence" value="ECO:0007669"/>
    <property type="project" value="TreeGrafter"/>
</dbReference>
<dbReference type="InterPro" id="IPR036028">
    <property type="entry name" value="SH3-like_dom_sf"/>
</dbReference>
<dbReference type="FunFam" id="2.30.30.40:FF:000070">
    <property type="entry name" value="Alpha-(1,6)-fucosyltransferase"/>
    <property type="match status" value="1"/>
</dbReference>
<keyword evidence="7 15" id="KW-0808">Transferase</keyword>
<dbReference type="RefSeq" id="XP_046600406.1">
    <property type="nucleotide sequence ID" value="XM_046744450.1"/>
</dbReference>
<evidence type="ECO:0000256" key="11">
    <source>
        <dbReference type="ARBA" id="ARBA00023034"/>
    </source>
</evidence>
<dbReference type="InParanoid" id="A0A6J0BWW3"/>
<evidence type="ECO:0000259" key="23">
    <source>
        <dbReference type="PROSITE" id="PS51659"/>
    </source>
</evidence>
<feature type="transmembrane region" description="Helical" evidence="21">
    <location>
        <begin position="12"/>
        <end position="35"/>
    </location>
</feature>
<keyword evidence="6 15" id="KW-0328">Glycosyltransferase</keyword>
<evidence type="ECO:0000256" key="14">
    <source>
        <dbReference type="ARBA" id="ARBA00093238"/>
    </source>
</evidence>
<keyword evidence="13 18" id="KW-1015">Disulfide bond</keyword>
<dbReference type="Proteomes" id="UP000829291">
    <property type="component" value="Chromosome 6"/>
</dbReference>